<dbReference type="STRING" id="1653476.THC_1712"/>
<organism evidence="2 3">
    <name type="scientific">Caldimicrobium thiodismutans</name>
    <dbReference type="NCBI Taxonomy" id="1653476"/>
    <lineage>
        <taxon>Bacteria</taxon>
        <taxon>Pseudomonadati</taxon>
        <taxon>Thermodesulfobacteriota</taxon>
        <taxon>Thermodesulfobacteria</taxon>
        <taxon>Thermodesulfobacteriales</taxon>
        <taxon>Thermodesulfobacteriaceae</taxon>
        <taxon>Caldimicrobium</taxon>
    </lineage>
</organism>
<name>A0A0U5AXF0_9BACT</name>
<feature type="compositionally biased region" description="Low complexity" evidence="1">
    <location>
        <begin position="73"/>
        <end position="84"/>
    </location>
</feature>
<proteinExistence type="predicted"/>
<dbReference type="Proteomes" id="UP000068196">
    <property type="component" value="Chromosome"/>
</dbReference>
<gene>
    <name evidence="2" type="ORF">THC_1712</name>
</gene>
<accession>A0A0U5AXF0</accession>
<protein>
    <submittedName>
        <fullName evidence="2">Uncharacterized protein</fullName>
    </submittedName>
</protein>
<feature type="compositionally biased region" description="Low complexity" evidence="1">
    <location>
        <begin position="41"/>
        <end position="60"/>
    </location>
</feature>
<evidence type="ECO:0000313" key="3">
    <source>
        <dbReference type="Proteomes" id="UP000068196"/>
    </source>
</evidence>
<sequence>MFRGGFYKKFLALSLVGGFVVSSWTFVHARGPMGGAGQGRGPMHYQNQQNVQTQQQNKTMQQERKRQRIHAPGTGLSSNTTSGT</sequence>
<dbReference type="EMBL" id="AP014945">
    <property type="protein sequence ID" value="BAU24072.1"/>
    <property type="molecule type" value="Genomic_DNA"/>
</dbReference>
<evidence type="ECO:0000313" key="2">
    <source>
        <dbReference type="EMBL" id="BAU24072.1"/>
    </source>
</evidence>
<feature type="region of interest" description="Disordered" evidence="1">
    <location>
        <begin position="33"/>
        <end position="84"/>
    </location>
</feature>
<dbReference type="RefSeq" id="WP_068516174.1">
    <property type="nucleotide sequence ID" value="NZ_AP014945.1"/>
</dbReference>
<reference evidence="2 3" key="1">
    <citation type="journal article" date="2016" name="Int. J. Syst. Evol. Microbiol.">
        <title>Caldimicrobium thiodismutans sp. nov., a sulfur-disproportionating bacterium isolated from a hot spring, and emended description of the genus Caldimicrobium.</title>
        <authorList>
            <person name="Kojima H."/>
            <person name="Umezawa K."/>
            <person name="Fukui M."/>
        </authorList>
    </citation>
    <scope>NUCLEOTIDE SEQUENCE [LARGE SCALE GENOMIC DNA]</scope>
    <source>
        <strain evidence="2 3">TF1</strain>
    </source>
</reference>
<dbReference type="AlphaFoldDB" id="A0A0U5AXF0"/>
<keyword evidence="3" id="KW-1185">Reference proteome</keyword>
<reference evidence="3" key="2">
    <citation type="journal article" date="2016" name="Int. J. Syst. Evol. Microbiol.">
        <title>Caldimicrobium thiodismutans sp. nov., a sulfur-disproportionating bacterium isolated from a hot spring.</title>
        <authorList>
            <person name="Kojima H."/>
            <person name="Umezawa K."/>
            <person name="Fukui M."/>
        </authorList>
    </citation>
    <scope>NUCLEOTIDE SEQUENCE [LARGE SCALE GENOMIC DNA]</scope>
    <source>
        <strain evidence="3">TF1</strain>
    </source>
</reference>
<evidence type="ECO:0000256" key="1">
    <source>
        <dbReference type="SAM" id="MobiDB-lite"/>
    </source>
</evidence>
<dbReference type="KEGG" id="cthi:THC_1712"/>